<dbReference type="Gene3D" id="1.20.1290.10">
    <property type="entry name" value="AhpD-like"/>
    <property type="match status" value="1"/>
</dbReference>
<dbReference type="PANTHER" id="PTHR28180">
    <property type="entry name" value="CONSERVED MITOCHONDRIAL PROTEIN-RELATED"/>
    <property type="match status" value="1"/>
</dbReference>
<gene>
    <name evidence="1" type="ORF">FN846DRAFT_943385</name>
</gene>
<evidence type="ECO:0000313" key="2">
    <source>
        <dbReference type="Proteomes" id="UP000326924"/>
    </source>
</evidence>
<dbReference type="Proteomes" id="UP000326924">
    <property type="component" value="Unassembled WGS sequence"/>
</dbReference>
<protein>
    <recommendedName>
        <fullName evidence="3">AhpD-like protein</fullName>
    </recommendedName>
</protein>
<dbReference type="InParanoid" id="A0A5J5F0J1"/>
<evidence type="ECO:0000313" key="1">
    <source>
        <dbReference type="EMBL" id="KAA8909091.1"/>
    </source>
</evidence>
<sequence length="231" mass="24471">MHPLATPALLSALRNTPNLPANSWYYLSSVAFALLNHPSAIPHIYTTALSTASDDEGASEILAKSREALLKASAIGGLPSTINALHALKSVVASDLLDAPSPTSRADRVLSEAAGAELWDSIYGKLGGRVMSALRRSYDDLGTVARLVYAGVLAEEKILGRRETGWVLVAGLRIGGAAWESQRKGHRRGVVNNGGSWEEVEAVERLAERILDEVRKAGGLVGRMAVPGEGL</sequence>
<dbReference type="SUPFAM" id="SSF69118">
    <property type="entry name" value="AhpD-like"/>
    <property type="match status" value="1"/>
</dbReference>
<proteinExistence type="predicted"/>
<dbReference type="AlphaFoldDB" id="A0A5J5F0J1"/>
<keyword evidence="2" id="KW-1185">Reference proteome</keyword>
<dbReference type="EMBL" id="VXIS01000061">
    <property type="protein sequence ID" value="KAA8909091.1"/>
    <property type="molecule type" value="Genomic_DNA"/>
</dbReference>
<comment type="caution">
    <text evidence="1">The sequence shown here is derived from an EMBL/GenBank/DDBJ whole genome shotgun (WGS) entry which is preliminary data.</text>
</comment>
<organism evidence="1 2">
    <name type="scientific">Sphaerosporella brunnea</name>
    <dbReference type="NCBI Taxonomy" id="1250544"/>
    <lineage>
        <taxon>Eukaryota</taxon>
        <taxon>Fungi</taxon>
        <taxon>Dikarya</taxon>
        <taxon>Ascomycota</taxon>
        <taxon>Pezizomycotina</taxon>
        <taxon>Pezizomycetes</taxon>
        <taxon>Pezizales</taxon>
        <taxon>Pyronemataceae</taxon>
        <taxon>Sphaerosporella</taxon>
    </lineage>
</organism>
<dbReference type="InterPro" id="IPR052999">
    <property type="entry name" value="PTS1_Protein"/>
</dbReference>
<name>A0A5J5F0J1_9PEZI</name>
<dbReference type="InterPro" id="IPR029032">
    <property type="entry name" value="AhpD-like"/>
</dbReference>
<dbReference type="PANTHER" id="PTHR28180:SF2">
    <property type="entry name" value="PEROXISOMAL PROTEIN 2"/>
    <property type="match status" value="1"/>
</dbReference>
<reference evidence="1 2" key="1">
    <citation type="submission" date="2019-09" db="EMBL/GenBank/DDBJ databases">
        <title>Draft genome of the ectomycorrhizal ascomycete Sphaerosporella brunnea.</title>
        <authorList>
            <consortium name="DOE Joint Genome Institute"/>
            <person name="Benucci G.M."/>
            <person name="Marozzi G."/>
            <person name="Antonielli L."/>
            <person name="Sanchez S."/>
            <person name="Marco P."/>
            <person name="Wang X."/>
            <person name="Falini L.B."/>
            <person name="Barry K."/>
            <person name="Haridas S."/>
            <person name="Lipzen A."/>
            <person name="Labutti K."/>
            <person name="Grigoriev I.V."/>
            <person name="Murat C."/>
            <person name="Martin F."/>
            <person name="Albertini E."/>
            <person name="Donnini D."/>
            <person name="Bonito G."/>
        </authorList>
    </citation>
    <scope>NUCLEOTIDE SEQUENCE [LARGE SCALE GENOMIC DNA]</scope>
    <source>
        <strain evidence="1 2">Sb_GMNB300</strain>
    </source>
</reference>
<accession>A0A5J5F0J1</accession>
<evidence type="ECO:0008006" key="3">
    <source>
        <dbReference type="Google" id="ProtNLM"/>
    </source>
</evidence>
<dbReference type="OrthoDB" id="5537330at2759"/>